<dbReference type="Gene3D" id="1.10.630.10">
    <property type="entry name" value="Cytochrome P450"/>
    <property type="match status" value="1"/>
</dbReference>
<evidence type="ECO:0000256" key="4">
    <source>
        <dbReference type="ARBA" id="ARBA00022723"/>
    </source>
</evidence>
<evidence type="ECO:0000313" key="11">
    <source>
        <dbReference type="Proteomes" id="UP000190092"/>
    </source>
</evidence>
<dbReference type="FunFam" id="1.10.630.10:FF:000018">
    <property type="entry name" value="Cytochrome P450 monooxygenase"/>
    <property type="match status" value="1"/>
</dbReference>
<dbReference type="Proteomes" id="UP000190092">
    <property type="component" value="Unassembled WGS sequence"/>
</dbReference>
<dbReference type="OrthoDB" id="9801155at2"/>
<comment type="similarity">
    <text evidence="2 9">Belongs to the cytochrome P450 family.</text>
</comment>
<dbReference type="InterPro" id="IPR002397">
    <property type="entry name" value="Cyt_P450_B"/>
</dbReference>
<dbReference type="AlphaFoldDB" id="A0A1T4JMF3"/>
<dbReference type="EMBL" id="FUWJ01000001">
    <property type="protein sequence ID" value="SJZ31328.1"/>
    <property type="molecule type" value="Genomic_DNA"/>
</dbReference>
<dbReference type="PROSITE" id="PS00086">
    <property type="entry name" value="CYTOCHROME_P450"/>
    <property type="match status" value="1"/>
</dbReference>
<dbReference type="PRINTS" id="PR00385">
    <property type="entry name" value="P450"/>
</dbReference>
<evidence type="ECO:0000256" key="8">
    <source>
        <dbReference type="ARBA" id="ARBA00043906"/>
    </source>
</evidence>
<proteinExistence type="inferred from homology"/>
<evidence type="ECO:0000313" key="10">
    <source>
        <dbReference type="EMBL" id="SJZ31328.1"/>
    </source>
</evidence>
<keyword evidence="3 9" id="KW-0349">Heme</keyword>
<reference evidence="11" key="1">
    <citation type="submission" date="2017-02" db="EMBL/GenBank/DDBJ databases">
        <authorList>
            <person name="Varghese N."/>
            <person name="Submissions S."/>
        </authorList>
    </citation>
    <scope>NUCLEOTIDE SEQUENCE [LARGE SCALE GENOMIC DNA]</scope>
    <source>
        <strain evidence="11">ATCC 27094</strain>
    </source>
</reference>
<keyword evidence="6 9" id="KW-0408">Iron</keyword>
<organism evidence="10 11">
    <name type="scientific">Enhydrobacter aerosaccus</name>
    <dbReference type="NCBI Taxonomy" id="225324"/>
    <lineage>
        <taxon>Bacteria</taxon>
        <taxon>Pseudomonadati</taxon>
        <taxon>Pseudomonadota</taxon>
        <taxon>Alphaproteobacteria</taxon>
        <taxon>Hyphomicrobiales</taxon>
        <taxon>Enhydrobacter</taxon>
    </lineage>
</organism>
<comment type="cofactor">
    <cofactor evidence="1">
        <name>heme</name>
        <dbReference type="ChEBI" id="CHEBI:30413"/>
    </cofactor>
</comment>
<evidence type="ECO:0000256" key="7">
    <source>
        <dbReference type="ARBA" id="ARBA00023033"/>
    </source>
</evidence>
<name>A0A1T4JMF3_9HYPH</name>
<dbReference type="PANTHER" id="PTHR46696">
    <property type="entry name" value="P450, PUTATIVE (EUROFUNG)-RELATED"/>
    <property type="match status" value="1"/>
</dbReference>
<dbReference type="GO" id="GO:0004497">
    <property type="term" value="F:monooxygenase activity"/>
    <property type="evidence" value="ECO:0007669"/>
    <property type="project" value="UniProtKB-KW"/>
</dbReference>
<evidence type="ECO:0000256" key="1">
    <source>
        <dbReference type="ARBA" id="ARBA00001971"/>
    </source>
</evidence>
<dbReference type="CDD" id="cd20625">
    <property type="entry name" value="CYP164-like"/>
    <property type="match status" value="1"/>
</dbReference>
<comment type="function">
    <text evidence="8">Cytochromes P450 are a group of heme-thiolate monooxygenases. They oxidize a variety of structurally unrelated compounds, including steroids, fatty acids, and xenobiotics.</text>
</comment>
<dbReference type="Pfam" id="PF00067">
    <property type="entry name" value="p450"/>
    <property type="match status" value="1"/>
</dbReference>
<evidence type="ECO:0000256" key="5">
    <source>
        <dbReference type="ARBA" id="ARBA00023002"/>
    </source>
</evidence>
<gene>
    <name evidence="10" type="ORF">SAMN02745126_00174</name>
</gene>
<evidence type="ECO:0000256" key="3">
    <source>
        <dbReference type="ARBA" id="ARBA00022617"/>
    </source>
</evidence>
<keyword evidence="11" id="KW-1185">Reference proteome</keyword>
<dbReference type="RefSeq" id="WP_085931951.1">
    <property type="nucleotide sequence ID" value="NZ_FUWJ01000001.1"/>
</dbReference>
<protein>
    <recommendedName>
        <fullName evidence="12">Cytochrome P450</fullName>
    </recommendedName>
</protein>
<evidence type="ECO:0008006" key="12">
    <source>
        <dbReference type="Google" id="ProtNLM"/>
    </source>
</evidence>
<dbReference type="PRINTS" id="PR00359">
    <property type="entry name" value="BP450"/>
</dbReference>
<keyword evidence="4 9" id="KW-0479">Metal-binding</keyword>
<dbReference type="InterPro" id="IPR036396">
    <property type="entry name" value="Cyt_P450_sf"/>
</dbReference>
<dbReference type="InterPro" id="IPR017972">
    <property type="entry name" value="Cyt_P450_CS"/>
</dbReference>
<evidence type="ECO:0000256" key="6">
    <source>
        <dbReference type="ARBA" id="ARBA00023004"/>
    </source>
</evidence>
<keyword evidence="7 9" id="KW-0503">Monooxygenase</keyword>
<dbReference type="PANTHER" id="PTHR46696:SF1">
    <property type="entry name" value="CYTOCHROME P450 YJIB-RELATED"/>
    <property type="match status" value="1"/>
</dbReference>
<sequence length="405" mass="46192">METAPNLTHPDFISDPHNVYRRLRAEEPLHWNPSLKGWVITRHADASLVLKDPRFSAAKLDPFLSHIGPDTRGKIERLTAVLADWMVFNDPPRHEKLRKAIAKYFLPQEIARLHPMIMQRVEELLDGFRGRDRVDFIEAFAFPLPARVISDLFGVPRERVEDLRKWSENLKDFVALARATPDKYDRASAAANDMVTFFRETLHDHRRNPRDDLTGRLLEAGIGPEGLSEDEMVSTLILLLFAGHETTASLLANGLYWLLRNPASIEALRRNRSLIPGAVEEMLRYEGPAQTVTRIATEDLRLGDADIRRGQRVFVALNSAARDSTVFADPDLFKVDRPVNRHVAFGLGIHFCLGAPLARLEARIAFDRLLSRLPEIRLETPQPEWHDELVTRSMRQLVISYVMAD</sequence>
<dbReference type="GO" id="GO:0020037">
    <property type="term" value="F:heme binding"/>
    <property type="evidence" value="ECO:0007669"/>
    <property type="project" value="InterPro"/>
</dbReference>
<dbReference type="GO" id="GO:0005506">
    <property type="term" value="F:iron ion binding"/>
    <property type="evidence" value="ECO:0007669"/>
    <property type="project" value="InterPro"/>
</dbReference>
<dbReference type="InterPro" id="IPR001128">
    <property type="entry name" value="Cyt_P450"/>
</dbReference>
<keyword evidence="5 9" id="KW-0560">Oxidoreductase</keyword>
<dbReference type="STRING" id="225324.SAMN02745126_00174"/>
<dbReference type="GO" id="GO:0016705">
    <property type="term" value="F:oxidoreductase activity, acting on paired donors, with incorporation or reduction of molecular oxygen"/>
    <property type="evidence" value="ECO:0007669"/>
    <property type="project" value="InterPro"/>
</dbReference>
<dbReference type="SUPFAM" id="SSF48264">
    <property type="entry name" value="Cytochrome P450"/>
    <property type="match status" value="1"/>
</dbReference>
<evidence type="ECO:0000256" key="9">
    <source>
        <dbReference type="RuleBase" id="RU000461"/>
    </source>
</evidence>
<evidence type="ECO:0000256" key="2">
    <source>
        <dbReference type="ARBA" id="ARBA00010617"/>
    </source>
</evidence>
<accession>A0A1T4JMF3</accession>